<dbReference type="Pfam" id="PF13439">
    <property type="entry name" value="Glyco_transf_4"/>
    <property type="match status" value="1"/>
</dbReference>
<dbReference type="PANTHER" id="PTHR45947">
    <property type="entry name" value="SULFOQUINOVOSYL TRANSFERASE SQD2"/>
    <property type="match status" value="1"/>
</dbReference>
<dbReference type="Pfam" id="PF00534">
    <property type="entry name" value="Glycos_transf_1"/>
    <property type="match status" value="1"/>
</dbReference>
<evidence type="ECO:0000313" key="6">
    <source>
        <dbReference type="EMBL" id="ARX88570.1"/>
    </source>
</evidence>
<organism evidence="6 7">
    <name type="scientific">Streptomyces alboflavus</name>
    <dbReference type="NCBI Taxonomy" id="67267"/>
    <lineage>
        <taxon>Bacteria</taxon>
        <taxon>Bacillati</taxon>
        <taxon>Actinomycetota</taxon>
        <taxon>Actinomycetes</taxon>
        <taxon>Kitasatosporales</taxon>
        <taxon>Streptomycetaceae</taxon>
        <taxon>Streptomyces</taxon>
    </lineage>
</organism>
<keyword evidence="2 6" id="KW-0808">Transferase</keyword>
<reference evidence="6 7" key="1">
    <citation type="submission" date="2017-05" db="EMBL/GenBank/DDBJ databases">
        <title>Streptomyces alboflavus Genome sequencing and assembly.</title>
        <authorList>
            <person name="Wang Y."/>
            <person name="Du B."/>
            <person name="Ding Y."/>
            <person name="Liu H."/>
            <person name="Hou Q."/>
            <person name="Liu K."/>
            <person name="Wang C."/>
            <person name="Yao L."/>
        </authorList>
    </citation>
    <scope>NUCLEOTIDE SEQUENCE [LARGE SCALE GENOMIC DNA]</scope>
    <source>
        <strain evidence="6 7">MDJK44</strain>
    </source>
</reference>
<accession>A0A1Z1WQ91</accession>
<dbReference type="GO" id="GO:0016757">
    <property type="term" value="F:glycosyltransferase activity"/>
    <property type="evidence" value="ECO:0007669"/>
    <property type="project" value="UniProtKB-KW"/>
</dbReference>
<dbReference type="SUPFAM" id="SSF53756">
    <property type="entry name" value="UDP-Glycosyltransferase/glycogen phosphorylase"/>
    <property type="match status" value="1"/>
</dbReference>
<keyword evidence="7" id="KW-1185">Reference proteome</keyword>
<dbReference type="Gene3D" id="3.40.50.2000">
    <property type="entry name" value="Glycogen Phosphorylase B"/>
    <property type="match status" value="2"/>
</dbReference>
<evidence type="ECO:0000313" key="7">
    <source>
        <dbReference type="Proteomes" id="UP000195880"/>
    </source>
</evidence>
<sequence>MGQEVTLSMPDMHVLVVHNRYSSAQPSGENRVVDEEAGLLRAAGHRVDVFERRSDDIAARSLLGKVAVPLLVPWNPAVRSELAARLRADRPDVVHVHNVFPLLSPAVIAACADAGVPVVATLHNYTQVCPPGTLHRDGKACTECVGSKVSLPAVRHGCYRDSRLATVPLAVSLAVNRRRWWSGVERFFCISAAQRDVLVRSGMPAERLAVKHNFVPDPGARRAGPGEHVLFLGRLAEAKGVGLLMTAWDEIAASGGVGVPLVLAGAGPLERQVADWAKGRDDVRYLGLRSPEECRETVARSVAVVAPSMAMETFGLVVAEAMAAGVPAVAAGHGAFVELVEDGVTGLLHEPGDASSLASRIRRITAGRDLNREMGQAARRRYERNFSPAVGLERLEEGYRTAIAGRYGGGHGTPPARNGNADSPRGSRAGRDGGSR</sequence>
<evidence type="ECO:0000256" key="1">
    <source>
        <dbReference type="ARBA" id="ARBA00022676"/>
    </source>
</evidence>
<evidence type="ECO:0000259" key="4">
    <source>
        <dbReference type="Pfam" id="PF00534"/>
    </source>
</evidence>
<evidence type="ECO:0000256" key="3">
    <source>
        <dbReference type="SAM" id="MobiDB-lite"/>
    </source>
</evidence>
<dbReference type="InterPro" id="IPR028098">
    <property type="entry name" value="Glyco_trans_4-like_N"/>
</dbReference>
<gene>
    <name evidence="6" type="ORF">SMD44_08057</name>
</gene>
<name>A0A1Z1WQ91_9ACTN</name>
<dbReference type="KEGG" id="salf:SMD44_08057"/>
<dbReference type="PANTHER" id="PTHR45947:SF13">
    <property type="entry name" value="TRANSFERASE"/>
    <property type="match status" value="1"/>
</dbReference>
<dbReference type="eggNOG" id="COG0297">
    <property type="taxonomic scope" value="Bacteria"/>
</dbReference>
<dbReference type="EMBL" id="CP021748">
    <property type="protein sequence ID" value="ARX88570.1"/>
    <property type="molecule type" value="Genomic_DNA"/>
</dbReference>
<feature type="region of interest" description="Disordered" evidence="3">
    <location>
        <begin position="404"/>
        <end position="436"/>
    </location>
</feature>
<feature type="domain" description="Glycosyltransferase subfamily 4-like N-terminal" evidence="5">
    <location>
        <begin position="28"/>
        <end position="215"/>
    </location>
</feature>
<dbReference type="Proteomes" id="UP000195880">
    <property type="component" value="Chromosome"/>
</dbReference>
<protein>
    <submittedName>
        <fullName evidence="6">Glycosyl transferase</fullName>
    </submittedName>
</protein>
<proteinExistence type="predicted"/>
<dbReference type="AlphaFoldDB" id="A0A1Z1WQ91"/>
<evidence type="ECO:0000256" key="2">
    <source>
        <dbReference type="ARBA" id="ARBA00022679"/>
    </source>
</evidence>
<feature type="domain" description="Glycosyl transferase family 1" evidence="4">
    <location>
        <begin position="228"/>
        <end position="381"/>
    </location>
</feature>
<evidence type="ECO:0000259" key="5">
    <source>
        <dbReference type="Pfam" id="PF13439"/>
    </source>
</evidence>
<dbReference type="InterPro" id="IPR001296">
    <property type="entry name" value="Glyco_trans_1"/>
</dbReference>
<keyword evidence="1" id="KW-0328">Glycosyltransferase</keyword>
<dbReference type="InterPro" id="IPR050194">
    <property type="entry name" value="Glycosyltransferase_grp1"/>
</dbReference>
<dbReference type="STRING" id="67267.GCA_000716675_01699"/>
<dbReference type="GO" id="GO:1901137">
    <property type="term" value="P:carbohydrate derivative biosynthetic process"/>
    <property type="evidence" value="ECO:0007669"/>
    <property type="project" value="UniProtKB-ARBA"/>
</dbReference>